<evidence type="ECO:0000256" key="8">
    <source>
        <dbReference type="ARBA" id="ARBA00022777"/>
    </source>
</evidence>
<dbReference type="AlphaFoldDB" id="A0A229UZA8"/>
<keyword evidence="4" id="KW-1003">Cell membrane</keyword>
<dbReference type="PRINTS" id="PR00344">
    <property type="entry name" value="BCTRLSENSOR"/>
</dbReference>
<comment type="catalytic activity">
    <reaction evidence="1">
        <text>ATP + protein L-histidine = ADP + protein N-phospho-L-histidine.</text>
        <dbReference type="EC" id="2.7.13.3"/>
    </reaction>
</comment>
<evidence type="ECO:0000259" key="14">
    <source>
        <dbReference type="PROSITE" id="PS50885"/>
    </source>
</evidence>
<dbReference type="Pfam" id="PF00672">
    <property type="entry name" value="HAMP"/>
    <property type="match status" value="1"/>
</dbReference>
<dbReference type="GO" id="GO:0005886">
    <property type="term" value="C:plasma membrane"/>
    <property type="evidence" value="ECO:0007669"/>
    <property type="project" value="UniProtKB-SubCell"/>
</dbReference>
<evidence type="ECO:0000256" key="9">
    <source>
        <dbReference type="ARBA" id="ARBA00022840"/>
    </source>
</evidence>
<dbReference type="Gene3D" id="3.30.565.10">
    <property type="entry name" value="Histidine kinase-like ATPase, C-terminal domain"/>
    <property type="match status" value="1"/>
</dbReference>
<reference evidence="15 16" key="1">
    <citation type="submission" date="2017-07" db="EMBL/GenBank/DDBJ databases">
        <title>Genome sequencing and assembly of Paenibacillus rigui.</title>
        <authorList>
            <person name="Mayilraj S."/>
        </authorList>
    </citation>
    <scope>NUCLEOTIDE SEQUENCE [LARGE SCALE GENOMIC DNA]</scope>
    <source>
        <strain evidence="15 16">JCM 16352</strain>
    </source>
</reference>
<keyword evidence="11" id="KW-0472">Membrane</keyword>
<proteinExistence type="predicted"/>
<dbReference type="InterPro" id="IPR036890">
    <property type="entry name" value="HATPase_C_sf"/>
</dbReference>
<dbReference type="Pfam" id="PF06580">
    <property type="entry name" value="His_kinase"/>
    <property type="match status" value="1"/>
</dbReference>
<dbReference type="SUPFAM" id="SSF55874">
    <property type="entry name" value="ATPase domain of HSP90 chaperone/DNA topoisomerase II/histidine kinase"/>
    <property type="match status" value="1"/>
</dbReference>
<evidence type="ECO:0000313" key="15">
    <source>
        <dbReference type="EMBL" id="OXM88299.1"/>
    </source>
</evidence>
<dbReference type="Proteomes" id="UP000215509">
    <property type="component" value="Unassembled WGS sequence"/>
</dbReference>
<dbReference type="RefSeq" id="WP_094012799.1">
    <property type="nucleotide sequence ID" value="NZ_NMQW01000001.1"/>
</dbReference>
<dbReference type="EC" id="2.7.13.3" evidence="3"/>
<comment type="caution">
    <text evidence="15">The sequence shown here is derived from an EMBL/GenBank/DDBJ whole genome shotgun (WGS) entry which is preliminary data.</text>
</comment>
<keyword evidence="12" id="KW-0175">Coiled coil</keyword>
<evidence type="ECO:0000256" key="5">
    <source>
        <dbReference type="ARBA" id="ARBA00022553"/>
    </source>
</evidence>
<evidence type="ECO:0000256" key="6">
    <source>
        <dbReference type="ARBA" id="ARBA00022679"/>
    </source>
</evidence>
<sequence>MTIRRKLLLFIPLLVLLANSVTFFLFQSSAVVQQSYDVMMSRILLYQQAAQTAEDQLKPLYGFLLNPSADEAAVRERAQAQTKLEELRSRLVEQQGQSPLASELTGYLHMLDTLMEQSQSAFTAARNQAAGDALLRYEEAERTTGFIREEGQRLVTLELKSYEPVFKQIQAEHTRLNRLGAAVFVVDTLMGVALAYWISRSITRPVSRLVDTARRIAKGDLQVVPPALGSKDELAILSDAFRHMLTDLLALIEKDKQSLEKDRLVKELELQALQSQINPHFLFNTLNVLSKLALIEGAERTSDLIISMSNLLRYNLRKLDQPVTLGDELKHVQEYFTIQQARFRDRVRFEVHADEQALKVPVPALTIQPLIENAFLHGIEGMEEGARIRLDIRRTSGEVTVSVADNGQGMTEETRMALLRLEPAAEAQARQSTGLGTRNVFKRLQLFYERPGLESLVAIDSQPGRGTTVTIRLPDGKEEEAADVPIINRG</sequence>
<evidence type="ECO:0000256" key="11">
    <source>
        <dbReference type="ARBA" id="ARBA00023136"/>
    </source>
</evidence>
<evidence type="ECO:0000259" key="13">
    <source>
        <dbReference type="PROSITE" id="PS50109"/>
    </source>
</evidence>
<keyword evidence="6" id="KW-0808">Transferase</keyword>
<dbReference type="PANTHER" id="PTHR34220">
    <property type="entry name" value="SENSOR HISTIDINE KINASE YPDA"/>
    <property type="match status" value="1"/>
</dbReference>
<comment type="subcellular location">
    <subcellularLocation>
        <location evidence="2">Cell membrane</location>
        <topology evidence="2">Multi-pass membrane protein</topology>
    </subcellularLocation>
</comment>
<evidence type="ECO:0000256" key="4">
    <source>
        <dbReference type="ARBA" id="ARBA00022475"/>
    </source>
</evidence>
<dbReference type="PROSITE" id="PS50885">
    <property type="entry name" value="HAMP"/>
    <property type="match status" value="1"/>
</dbReference>
<feature type="domain" description="Histidine kinase" evidence="13">
    <location>
        <begin position="277"/>
        <end position="477"/>
    </location>
</feature>
<keyword evidence="5" id="KW-0597">Phosphoprotein</keyword>
<dbReference type="InterPro" id="IPR003660">
    <property type="entry name" value="HAMP_dom"/>
</dbReference>
<dbReference type="InterPro" id="IPR003594">
    <property type="entry name" value="HATPase_dom"/>
</dbReference>
<dbReference type="Gene3D" id="6.10.340.10">
    <property type="match status" value="1"/>
</dbReference>
<organism evidence="15 16">
    <name type="scientific">Paenibacillus rigui</name>
    <dbReference type="NCBI Taxonomy" id="554312"/>
    <lineage>
        <taxon>Bacteria</taxon>
        <taxon>Bacillati</taxon>
        <taxon>Bacillota</taxon>
        <taxon>Bacilli</taxon>
        <taxon>Bacillales</taxon>
        <taxon>Paenibacillaceae</taxon>
        <taxon>Paenibacillus</taxon>
    </lineage>
</organism>
<evidence type="ECO:0000256" key="1">
    <source>
        <dbReference type="ARBA" id="ARBA00000085"/>
    </source>
</evidence>
<dbReference type="SUPFAM" id="SSF158472">
    <property type="entry name" value="HAMP domain-like"/>
    <property type="match status" value="1"/>
</dbReference>
<dbReference type="CDD" id="cd06225">
    <property type="entry name" value="HAMP"/>
    <property type="match status" value="1"/>
</dbReference>
<protein>
    <recommendedName>
        <fullName evidence="3">histidine kinase</fullName>
        <ecNumber evidence="3">2.7.13.3</ecNumber>
    </recommendedName>
</protein>
<dbReference type="SMART" id="SM00304">
    <property type="entry name" value="HAMP"/>
    <property type="match status" value="1"/>
</dbReference>
<dbReference type="Pfam" id="PF02518">
    <property type="entry name" value="HATPase_c"/>
    <property type="match status" value="1"/>
</dbReference>
<feature type="coiled-coil region" evidence="12">
    <location>
        <begin position="70"/>
        <end position="97"/>
    </location>
</feature>
<dbReference type="SMART" id="SM00387">
    <property type="entry name" value="HATPase_c"/>
    <property type="match status" value="1"/>
</dbReference>
<gene>
    <name evidence="15" type="ORF">CF651_00055</name>
</gene>
<dbReference type="GO" id="GO:0005524">
    <property type="term" value="F:ATP binding"/>
    <property type="evidence" value="ECO:0007669"/>
    <property type="project" value="UniProtKB-KW"/>
</dbReference>
<dbReference type="OrthoDB" id="9776552at2"/>
<keyword evidence="10" id="KW-0902">Two-component regulatory system</keyword>
<evidence type="ECO:0000256" key="3">
    <source>
        <dbReference type="ARBA" id="ARBA00012438"/>
    </source>
</evidence>
<evidence type="ECO:0000256" key="7">
    <source>
        <dbReference type="ARBA" id="ARBA00022741"/>
    </source>
</evidence>
<keyword evidence="16" id="KW-1185">Reference proteome</keyword>
<dbReference type="InterPro" id="IPR004358">
    <property type="entry name" value="Sig_transdc_His_kin-like_C"/>
</dbReference>
<keyword evidence="7" id="KW-0547">Nucleotide-binding</keyword>
<dbReference type="InterPro" id="IPR005467">
    <property type="entry name" value="His_kinase_dom"/>
</dbReference>
<dbReference type="InterPro" id="IPR010559">
    <property type="entry name" value="Sig_transdc_His_kin_internal"/>
</dbReference>
<accession>A0A229UZA8</accession>
<dbReference type="GO" id="GO:0000155">
    <property type="term" value="F:phosphorelay sensor kinase activity"/>
    <property type="evidence" value="ECO:0007669"/>
    <property type="project" value="InterPro"/>
</dbReference>
<dbReference type="PROSITE" id="PS50109">
    <property type="entry name" value="HIS_KIN"/>
    <property type="match status" value="1"/>
</dbReference>
<dbReference type="InterPro" id="IPR050640">
    <property type="entry name" value="Bact_2-comp_sensor_kinase"/>
</dbReference>
<keyword evidence="9" id="KW-0067">ATP-binding</keyword>
<keyword evidence="8 15" id="KW-0418">Kinase</keyword>
<feature type="domain" description="HAMP" evidence="14">
    <location>
        <begin position="200"/>
        <end position="253"/>
    </location>
</feature>
<dbReference type="EMBL" id="NMQW01000001">
    <property type="protein sequence ID" value="OXM88299.1"/>
    <property type="molecule type" value="Genomic_DNA"/>
</dbReference>
<evidence type="ECO:0000256" key="2">
    <source>
        <dbReference type="ARBA" id="ARBA00004651"/>
    </source>
</evidence>
<evidence type="ECO:0000256" key="12">
    <source>
        <dbReference type="SAM" id="Coils"/>
    </source>
</evidence>
<evidence type="ECO:0000313" key="16">
    <source>
        <dbReference type="Proteomes" id="UP000215509"/>
    </source>
</evidence>
<evidence type="ECO:0000256" key="10">
    <source>
        <dbReference type="ARBA" id="ARBA00023012"/>
    </source>
</evidence>
<dbReference type="PANTHER" id="PTHR34220:SF7">
    <property type="entry name" value="SENSOR HISTIDINE KINASE YPDA"/>
    <property type="match status" value="1"/>
</dbReference>
<name>A0A229UZA8_9BACL</name>